<feature type="region of interest" description="Disordered" evidence="1">
    <location>
        <begin position="73"/>
        <end position="99"/>
    </location>
</feature>
<dbReference type="RefSeq" id="XP_030533826.1">
    <property type="nucleotide sequence ID" value="XM_030677966.2"/>
</dbReference>
<feature type="compositionally biased region" description="Acidic residues" evidence="1">
    <location>
        <begin position="274"/>
        <end position="284"/>
    </location>
</feature>
<organism evidence="2 3">
    <name type="scientific">Rhodamnia argentea</name>
    <dbReference type="NCBI Taxonomy" id="178133"/>
    <lineage>
        <taxon>Eukaryota</taxon>
        <taxon>Viridiplantae</taxon>
        <taxon>Streptophyta</taxon>
        <taxon>Embryophyta</taxon>
        <taxon>Tracheophyta</taxon>
        <taxon>Spermatophyta</taxon>
        <taxon>Magnoliopsida</taxon>
        <taxon>eudicotyledons</taxon>
        <taxon>Gunneridae</taxon>
        <taxon>Pentapetalae</taxon>
        <taxon>rosids</taxon>
        <taxon>malvids</taxon>
        <taxon>Myrtales</taxon>
        <taxon>Myrtaceae</taxon>
        <taxon>Myrtoideae</taxon>
        <taxon>Myrteae</taxon>
        <taxon>Australasian group</taxon>
        <taxon>Rhodamnia</taxon>
    </lineage>
</organism>
<dbReference type="GeneID" id="115743235"/>
<feature type="region of interest" description="Disordered" evidence="1">
    <location>
        <begin position="267"/>
        <end position="296"/>
    </location>
</feature>
<accession>A0A8B8PG94</accession>
<evidence type="ECO:0000313" key="2">
    <source>
        <dbReference type="Proteomes" id="UP000827889"/>
    </source>
</evidence>
<protein>
    <submittedName>
        <fullName evidence="3">Uncharacterized protein LOC115743235</fullName>
    </submittedName>
</protein>
<dbReference type="KEGG" id="rarg:115743235"/>
<feature type="region of interest" description="Disordered" evidence="1">
    <location>
        <begin position="118"/>
        <end position="156"/>
    </location>
</feature>
<dbReference type="Proteomes" id="UP000827889">
    <property type="component" value="Chromosome 3"/>
</dbReference>
<feature type="compositionally biased region" description="Low complexity" evidence="1">
    <location>
        <begin position="134"/>
        <end position="156"/>
    </location>
</feature>
<dbReference type="PANTHER" id="PTHR33623">
    <property type="entry name" value="OS04G0572500 PROTEIN"/>
    <property type="match status" value="1"/>
</dbReference>
<name>A0A8B8PG94_9MYRT</name>
<gene>
    <name evidence="3" type="primary">LOC115743235</name>
</gene>
<evidence type="ECO:0000313" key="3">
    <source>
        <dbReference type="RefSeq" id="XP_030533826.1"/>
    </source>
</evidence>
<proteinExistence type="predicted"/>
<dbReference type="AlphaFoldDB" id="A0A8B8PG94"/>
<keyword evidence="2" id="KW-1185">Reference proteome</keyword>
<dbReference type="OrthoDB" id="1669163at2759"/>
<dbReference type="PANTHER" id="PTHR33623:SF17">
    <property type="entry name" value="DUF4378 DOMAIN-CONTAINING PROTEIN"/>
    <property type="match status" value="1"/>
</dbReference>
<evidence type="ECO:0000256" key="1">
    <source>
        <dbReference type="SAM" id="MobiDB-lite"/>
    </source>
</evidence>
<reference evidence="3" key="1">
    <citation type="submission" date="2025-08" db="UniProtKB">
        <authorList>
            <consortium name="RefSeq"/>
        </authorList>
    </citation>
    <scope>IDENTIFICATION</scope>
    <source>
        <tissue evidence="3">Leaf</tissue>
    </source>
</reference>
<sequence>MQKQKMLLKDFLREDSWSCSPNVEATTLLRSRSRNISALETMINAFKNIPFSSSVNKPYPVFFLRSLSRKLSTQRLPKKTRKGDGHDHGHGGGGEQAKMTVRIKDIIRWRSFQDLAEEGSRPSDFHSPPPHQCSSAATITTTGSSSSTESKSNGSSWCESDFTLEFSPPWNGDFQEYNEPSVGTRAGEALPGSITRSFCEIEPKRVSFYEEKEQHSPVSVIDAEFGEDEGFCWSRDQSRGSIATGDAQFLLRQPWWIESVAYAQSSTSMGDLDERSDEEEDDEFREGQGGSNEPAEQKATMLLNQVKASSSGLSMKTNVDKLLLDYFMSELATLGCNPINDDSELVMMSTAKSWMNNELGAKCEWGVNSKKDAYLREMDRGEKWRKFEEEKEEIAMDFEAKIMGTLVDELLSEFILN</sequence>